<feature type="compositionally biased region" description="Gly residues" evidence="1">
    <location>
        <begin position="11"/>
        <end position="55"/>
    </location>
</feature>
<evidence type="ECO:0000313" key="2">
    <source>
        <dbReference type="EnsemblMetazoa" id="AMAM017534-PA"/>
    </source>
</evidence>
<reference evidence="3" key="1">
    <citation type="submission" date="2013-09" db="EMBL/GenBank/DDBJ databases">
        <title>The Genome Sequence of Anopheles maculatus species B.</title>
        <authorList>
            <consortium name="The Broad Institute Genomics Platform"/>
            <person name="Neafsey D.E."/>
            <person name="Besansky N."/>
            <person name="Howell P."/>
            <person name="Walton C."/>
            <person name="Young S.K."/>
            <person name="Zeng Q."/>
            <person name="Gargeya S."/>
            <person name="Fitzgerald M."/>
            <person name="Haas B."/>
            <person name="Abouelleil A."/>
            <person name="Allen A.W."/>
            <person name="Alvarado L."/>
            <person name="Arachchi H.M."/>
            <person name="Berlin A.M."/>
            <person name="Chapman S.B."/>
            <person name="Gainer-Dewar J."/>
            <person name="Goldberg J."/>
            <person name="Griggs A."/>
            <person name="Gujja S."/>
            <person name="Hansen M."/>
            <person name="Howarth C."/>
            <person name="Imamovic A."/>
            <person name="Ireland A."/>
            <person name="Larimer J."/>
            <person name="McCowan C."/>
            <person name="Murphy C."/>
            <person name="Pearson M."/>
            <person name="Poon T.W."/>
            <person name="Priest M."/>
            <person name="Roberts A."/>
            <person name="Saif S."/>
            <person name="Shea T."/>
            <person name="Sisk P."/>
            <person name="Sykes S."/>
            <person name="Wortman J."/>
            <person name="Nusbaum C."/>
            <person name="Birren B."/>
        </authorList>
    </citation>
    <scope>NUCLEOTIDE SEQUENCE [LARGE SCALE GENOMIC DNA]</scope>
    <source>
        <strain evidence="3">maculatus3</strain>
    </source>
</reference>
<dbReference type="Proteomes" id="UP000075901">
    <property type="component" value="Unassembled WGS sequence"/>
</dbReference>
<evidence type="ECO:0000256" key="1">
    <source>
        <dbReference type="SAM" id="MobiDB-lite"/>
    </source>
</evidence>
<name>A0A182T161_9DIPT</name>
<organism evidence="2 3">
    <name type="scientific">Anopheles maculatus</name>
    <dbReference type="NCBI Taxonomy" id="74869"/>
    <lineage>
        <taxon>Eukaryota</taxon>
        <taxon>Metazoa</taxon>
        <taxon>Ecdysozoa</taxon>
        <taxon>Arthropoda</taxon>
        <taxon>Hexapoda</taxon>
        <taxon>Insecta</taxon>
        <taxon>Pterygota</taxon>
        <taxon>Neoptera</taxon>
        <taxon>Endopterygota</taxon>
        <taxon>Diptera</taxon>
        <taxon>Nematocera</taxon>
        <taxon>Culicoidea</taxon>
        <taxon>Culicidae</taxon>
        <taxon>Anophelinae</taxon>
        <taxon>Anopheles</taxon>
        <taxon>Anopheles maculatus group</taxon>
    </lineage>
</organism>
<dbReference type="AlphaFoldDB" id="A0A182T161"/>
<proteinExistence type="predicted"/>
<reference evidence="2" key="2">
    <citation type="submission" date="2020-05" db="UniProtKB">
        <authorList>
            <consortium name="EnsemblMetazoa"/>
        </authorList>
    </citation>
    <scope>IDENTIFICATION</scope>
    <source>
        <strain evidence="2">maculatus3</strain>
    </source>
</reference>
<dbReference type="VEuPathDB" id="VectorBase:AMAM017534"/>
<accession>A0A182T161</accession>
<evidence type="ECO:0000313" key="3">
    <source>
        <dbReference type="Proteomes" id="UP000075901"/>
    </source>
</evidence>
<dbReference type="EnsemblMetazoa" id="AMAM017534-RA">
    <property type="protein sequence ID" value="AMAM017534-PA"/>
    <property type="gene ID" value="AMAM017534"/>
</dbReference>
<protein>
    <submittedName>
        <fullName evidence="2">Uncharacterized protein</fullName>
    </submittedName>
</protein>
<feature type="region of interest" description="Disordered" evidence="1">
    <location>
        <begin position="1"/>
        <end position="113"/>
    </location>
</feature>
<sequence length="175" mass="16432">MDKSKKPPATAGGGTGAAGTGTAGTGPGAPGGTGGGPGKAGGAAGGGKGPGGKGPPKGKPSDSDAPGASGKAEGESGTAKDDSSANGDKKSDKADTEQPSQPKPGSAGATVRDGAQKVLNLAMKSEWAPVEAVLKGLEKAVAAGGDDSNQTPLAGVLDPVSTMGAISGRKDLFKK</sequence>
<feature type="compositionally biased region" description="Basic and acidic residues" evidence="1">
    <location>
        <begin position="72"/>
        <end position="96"/>
    </location>
</feature>
<keyword evidence="3" id="KW-1185">Reference proteome</keyword>